<dbReference type="Gene3D" id="3.40.50.300">
    <property type="entry name" value="P-loop containing nucleotide triphosphate hydrolases"/>
    <property type="match status" value="1"/>
</dbReference>
<evidence type="ECO:0000313" key="7">
    <source>
        <dbReference type="Proteomes" id="UP000295388"/>
    </source>
</evidence>
<evidence type="ECO:0000259" key="5">
    <source>
        <dbReference type="PROSITE" id="PS50893"/>
    </source>
</evidence>
<organism evidence="6 7">
    <name type="scientific">Kribbella caucasensis</name>
    <dbReference type="NCBI Taxonomy" id="2512215"/>
    <lineage>
        <taxon>Bacteria</taxon>
        <taxon>Bacillati</taxon>
        <taxon>Actinomycetota</taxon>
        <taxon>Actinomycetes</taxon>
        <taxon>Propionibacteriales</taxon>
        <taxon>Kribbellaceae</taxon>
        <taxon>Kribbella</taxon>
    </lineage>
</organism>
<evidence type="ECO:0000256" key="2">
    <source>
        <dbReference type="ARBA" id="ARBA00022741"/>
    </source>
</evidence>
<gene>
    <name evidence="6" type="ORF">EV643_10799</name>
</gene>
<dbReference type="PROSITE" id="PS50893">
    <property type="entry name" value="ABC_TRANSPORTER_2"/>
    <property type="match status" value="1"/>
</dbReference>
<dbReference type="PANTHER" id="PTHR43423:SF1">
    <property type="entry name" value="ABC TRANSPORTER I FAMILY MEMBER 17"/>
    <property type="match status" value="1"/>
</dbReference>
<reference evidence="6 7" key="1">
    <citation type="submission" date="2019-03" db="EMBL/GenBank/DDBJ databases">
        <title>Genomic Encyclopedia of Type Strains, Phase III (KMG-III): the genomes of soil and plant-associated and newly described type strains.</title>
        <authorList>
            <person name="Whitman W."/>
        </authorList>
    </citation>
    <scope>NUCLEOTIDE SEQUENCE [LARGE SCALE GENOMIC DNA]</scope>
    <source>
        <strain evidence="6 7">VKM Ac-2527</strain>
    </source>
</reference>
<dbReference type="EMBL" id="SNWQ01000007">
    <property type="protein sequence ID" value="TDO48470.1"/>
    <property type="molecule type" value="Genomic_DNA"/>
</dbReference>
<keyword evidence="7" id="KW-1185">Reference proteome</keyword>
<sequence>MVAVFTLEEVSVRRGQALLLDSVGIEIRAGSCTALVGPSGAGKSTLLRLLNRLGEPTGGRVLLHGRPLPEFDVLALRRRVGLVAQAPTLLTERVLDDLRVGRQELTEDEAAKLLERVGLPDSMLERPTAGLSGGEAQRVCLARTLAVKPEVLLADESTSALDPASTAAVEAVFKQLAADGMTVVLVSHDAAQARRIADEAVVLTAGRLVEHGPVAQVAYLQGDAV</sequence>
<proteinExistence type="predicted"/>
<evidence type="ECO:0000256" key="4">
    <source>
        <dbReference type="ARBA" id="ARBA00022967"/>
    </source>
</evidence>
<dbReference type="InterPro" id="IPR005670">
    <property type="entry name" value="PstB-like"/>
</dbReference>
<dbReference type="SMART" id="SM00382">
    <property type="entry name" value="AAA"/>
    <property type="match status" value="1"/>
</dbReference>
<evidence type="ECO:0000313" key="6">
    <source>
        <dbReference type="EMBL" id="TDO48470.1"/>
    </source>
</evidence>
<accession>A0A4R6KF80</accession>
<protein>
    <submittedName>
        <fullName evidence="6">Putative ABC transport system ATP-binding protein</fullName>
    </submittedName>
</protein>
<dbReference type="CDD" id="cd03260">
    <property type="entry name" value="ABC_PstB_phosphate_transporter"/>
    <property type="match status" value="1"/>
</dbReference>
<dbReference type="Proteomes" id="UP000295388">
    <property type="component" value="Unassembled WGS sequence"/>
</dbReference>
<keyword evidence="4" id="KW-1278">Translocase</keyword>
<evidence type="ECO:0000256" key="3">
    <source>
        <dbReference type="ARBA" id="ARBA00022840"/>
    </source>
</evidence>
<dbReference type="RefSeq" id="WP_133800898.1">
    <property type="nucleotide sequence ID" value="NZ_SNWQ01000007.1"/>
</dbReference>
<dbReference type="GO" id="GO:0016020">
    <property type="term" value="C:membrane"/>
    <property type="evidence" value="ECO:0007669"/>
    <property type="project" value="InterPro"/>
</dbReference>
<dbReference type="GO" id="GO:0005315">
    <property type="term" value="F:phosphate transmembrane transporter activity"/>
    <property type="evidence" value="ECO:0007669"/>
    <property type="project" value="InterPro"/>
</dbReference>
<keyword evidence="1" id="KW-0813">Transport</keyword>
<keyword evidence="3 6" id="KW-0067">ATP-binding</keyword>
<dbReference type="InterPro" id="IPR003593">
    <property type="entry name" value="AAA+_ATPase"/>
</dbReference>
<evidence type="ECO:0000256" key="1">
    <source>
        <dbReference type="ARBA" id="ARBA00022448"/>
    </source>
</evidence>
<keyword evidence="2" id="KW-0547">Nucleotide-binding</keyword>
<dbReference type="PROSITE" id="PS00211">
    <property type="entry name" value="ABC_TRANSPORTER_1"/>
    <property type="match status" value="1"/>
</dbReference>
<comment type="caution">
    <text evidence="6">The sequence shown here is derived from an EMBL/GenBank/DDBJ whole genome shotgun (WGS) entry which is preliminary data.</text>
</comment>
<dbReference type="InterPro" id="IPR027417">
    <property type="entry name" value="P-loop_NTPase"/>
</dbReference>
<dbReference type="AlphaFoldDB" id="A0A4R6KF80"/>
<dbReference type="InterPro" id="IPR003439">
    <property type="entry name" value="ABC_transporter-like_ATP-bd"/>
</dbReference>
<dbReference type="GO" id="GO:0005524">
    <property type="term" value="F:ATP binding"/>
    <property type="evidence" value="ECO:0007669"/>
    <property type="project" value="UniProtKB-KW"/>
</dbReference>
<dbReference type="Pfam" id="PF00005">
    <property type="entry name" value="ABC_tran"/>
    <property type="match status" value="1"/>
</dbReference>
<dbReference type="SUPFAM" id="SSF52540">
    <property type="entry name" value="P-loop containing nucleoside triphosphate hydrolases"/>
    <property type="match status" value="1"/>
</dbReference>
<name>A0A4R6KF80_9ACTN</name>
<dbReference type="PANTHER" id="PTHR43423">
    <property type="entry name" value="ABC TRANSPORTER I FAMILY MEMBER 17"/>
    <property type="match status" value="1"/>
</dbReference>
<dbReference type="GO" id="GO:0035435">
    <property type="term" value="P:phosphate ion transmembrane transport"/>
    <property type="evidence" value="ECO:0007669"/>
    <property type="project" value="InterPro"/>
</dbReference>
<dbReference type="GO" id="GO:0016887">
    <property type="term" value="F:ATP hydrolysis activity"/>
    <property type="evidence" value="ECO:0007669"/>
    <property type="project" value="InterPro"/>
</dbReference>
<dbReference type="InterPro" id="IPR017871">
    <property type="entry name" value="ABC_transporter-like_CS"/>
</dbReference>
<dbReference type="OrthoDB" id="8481147at2"/>
<feature type="domain" description="ABC transporter" evidence="5">
    <location>
        <begin position="5"/>
        <end position="224"/>
    </location>
</feature>